<dbReference type="PANTHER" id="PTHR46091">
    <property type="entry name" value="BLR7054 PROTEIN"/>
    <property type="match status" value="1"/>
</dbReference>
<evidence type="ECO:0000256" key="3">
    <source>
        <dbReference type="ARBA" id="ARBA00022827"/>
    </source>
</evidence>
<reference evidence="6 7" key="1">
    <citation type="journal article" date="2016" name="Nat. Commun.">
        <title>Thousands of microbial genomes shed light on interconnected biogeochemical processes in an aquifer system.</title>
        <authorList>
            <person name="Anantharaman K."/>
            <person name="Brown C.T."/>
            <person name="Hug L.A."/>
            <person name="Sharon I."/>
            <person name="Castelle C.J."/>
            <person name="Probst A.J."/>
            <person name="Thomas B.C."/>
            <person name="Singh A."/>
            <person name="Wilkins M.J."/>
            <person name="Karaoz U."/>
            <person name="Brodie E.L."/>
            <person name="Williams K.H."/>
            <person name="Hubbard S.S."/>
            <person name="Banfield J.F."/>
        </authorList>
    </citation>
    <scope>NUCLEOTIDE SEQUENCE [LARGE SCALE GENOMIC DNA]</scope>
</reference>
<protein>
    <recommendedName>
        <fullName evidence="8">Amine oxidase domain-containing protein</fullName>
    </recommendedName>
</protein>
<organism evidence="6 7">
    <name type="scientific">Candidatus Fischerbacteria bacterium RBG_13_37_8</name>
    <dbReference type="NCBI Taxonomy" id="1817863"/>
    <lineage>
        <taxon>Bacteria</taxon>
        <taxon>Candidatus Fischeribacteriota</taxon>
    </lineage>
</organism>
<dbReference type="PANTHER" id="PTHR46091:SF3">
    <property type="entry name" value="AMINE OXIDASE DOMAIN-CONTAINING PROTEIN"/>
    <property type="match status" value="1"/>
</dbReference>
<evidence type="ECO:0008006" key="8">
    <source>
        <dbReference type="Google" id="ProtNLM"/>
    </source>
</evidence>
<dbReference type="STRING" id="1817863.A2Y62_10645"/>
<keyword evidence="4" id="KW-0521">NADP</keyword>
<dbReference type="EMBL" id="MFGW01000083">
    <property type="protein sequence ID" value="OGF66830.1"/>
    <property type="molecule type" value="Genomic_DNA"/>
</dbReference>
<accession>A0A1F5VTX0</accession>
<dbReference type="InterPro" id="IPR052206">
    <property type="entry name" value="Retinol_saturase"/>
</dbReference>
<proteinExistence type="predicted"/>
<keyword evidence="3" id="KW-0274">FAD</keyword>
<name>A0A1F5VTX0_9BACT</name>
<gene>
    <name evidence="6" type="ORF">A2Y62_10645</name>
</gene>
<evidence type="ECO:0000256" key="2">
    <source>
        <dbReference type="ARBA" id="ARBA00022729"/>
    </source>
</evidence>
<evidence type="ECO:0000256" key="5">
    <source>
        <dbReference type="ARBA" id="ARBA00023027"/>
    </source>
</evidence>
<sequence>MNVVKADVENCSYGIILYDNVYKDYSPKGKNILTLAISQGYDHWKEYEEEYLKGKKTAYKKEKEGMAYILIKRAEKALLPGLSKTNEIMEIGFSLTNMRYTGNYRCAVYGRDQTLDNSMPRRMPITTPIKNLYLARAWTQPGGGYGGVIGSGLMCFAEIMKYW</sequence>
<keyword evidence="1" id="KW-0285">Flavoprotein</keyword>
<evidence type="ECO:0000313" key="6">
    <source>
        <dbReference type="EMBL" id="OGF66830.1"/>
    </source>
</evidence>
<dbReference type="AlphaFoldDB" id="A0A1F5VTX0"/>
<keyword evidence="2" id="KW-0732">Signal</keyword>
<evidence type="ECO:0000256" key="4">
    <source>
        <dbReference type="ARBA" id="ARBA00022857"/>
    </source>
</evidence>
<comment type="caution">
    <text evidence="6">The sequence shown here is derived from an EMBL/GenBank/DDBJ whole genome shotgun (WGS) entry which is preliminary data.</text>
</comment>
<dbReference type="Proteomes" id="UP000178943">
    <property type="component" value="Unassembled WGS sequence"/>
</dbReference>
<keyword evidence="5" id="KW-0520">NAD</keyword>
<evidence type="ECO:0000256" key="1">
    <source>
        <dbReference type="ARBA" id="ARBA00022630"/>
    </source>
</evidence>
<evidence type="ECO:0000313" key="7">
    <source>
        <dbReference type="Proteomes" id="UP000178943"/>
    </source>
</evidence>